<feature type="chain" id="PRO_5028810819" evidence="2">
    <location>
        <begin position="20"/>
        <end position="171"/>
    </location>
</feature>
<accession>A0A7G5IJV7</accession>
<keyword evidence="2" id="KW-0732">Signal</keyword>
<dbReference type="Gene3D" id="1.20.120.1490">
    <property type="match status" value="1"/>
</dbReference>
<evidence type="ECO:0000256" key="2">
    <source>
        <dbReference type="SAM" id="SignalP"/>
    </source>
</evidence>
<keyword evidence="4" id="KW-1185">Reference proteome</keyword>
<dbReference type="AlphaFoldDB" id="A0A7G5IJV7"/>
<protein>
    <submittedName>
        <fullName evidence="3">Periplasmic heavy metal sensor</fullName>
    </submittedName>
</protein>
<dbReference type="InterPro" id="IPR025961">
    <property type="entry name" value="Metal_resist"/>
</dbReference>
<sequence length="171" mass="18542">MKHALILLSAALIAAPALAQTPPPPPPPGAPAAAVPDMPPREGRMGREGRMFGSVSPEGRTILWAAMRPADARGDRAAIKAARDRVSDILSADRLDVPALRRAMDEERKLVDAMQAKRQAAMLDAFQKLTPADRKAFVADARQGRDRLEMGMKRWRERRTDPATGAPPPAL</sequence>
<evidence type="ECO:0000256" key="1">
    <source>
        <dbReference type="SAM" id="MobiDB-lite"/>
    </source>
</evidence>
<feature type="compositionally biased region" description="Basic and acidic residues" evidence="1">
    <location>
        <begin position="148"/>
        <end position="161"/>
    </location>
</feature>
<feature type="compositionally biased region" description="Pro residues" evidence="1">
    <location>
        <begin position="21"/>
        <end position="30"/>
    </location>
</feature>
<feature type="compositionally biased region" description="Basic and acidic residues" evidence="1">
    <location>
        <begin position="39"/>
        <end position="50"/>
    </location>
</feature>
<reference evidence="3 4" key="1">
    <citation type="submission" date="2020-07" db="EMBL/GenBank/DDBJ databases">
        <title>Complete genome sequence for Sandaracinobacter sp. M6.</title>
        <authorList>
            <person name="Tang Y."/>
            <person name="Liu Q."/>
            <person name="Guo Z."/>
            <person name="Lei P."/>
            <person name="Huang B."/>
        </authorList>
    </citation>
    <scope>NUCLEOTIDE SEQUENCE [LARGE SCALE GENOMIC DNA]</scope>
    <source>
        <strain evidence="3 4">M6</strain>
    </source>
</reference>
<organism evidence="3 4">
    <name type="scientific">Sandaracinobacteroides saxicola</name>
    <dbReference type="NCBI Taxonomy" id="2759707"/>
    <lineage>
        <taxon>Bacteria</taxon>
        <taxon>Pseudomonadati</taxon>
        <taxon>Pseudomonadota</taxon>
        <taxon>Alphaproteobacteria</taxon>
        <taxon>Sphingomonadales</taxon>
        <taxon>Sphingosinicellaceae</taxon>
        <taxon>Sandaracinobacteroides</taxon>
    </lineage>
</organism>
<evidence type="ECO:0000313" key="4">
    <source>
        <dbReference type="Proteomes" id="UP000515292"/>
    </source>
</evidence>
<name>A0A7G5IJV7_9SPHN</name>
<dbReference type="EMBL" id="CP059851">
    <property type="protein sequence ID" value="QMW23649.1"/>
    <property type="molecule type" value="Genomic_DNA"/>
</dbReference>
<dbReference type="KEGG" id="sand:H3309_03930"/>
<feature type="signal peptide" evidence="2">
    <location>
        <begin position="1"/>
        <end position="19"/>
    </location>
</feature>
<dbReference type="Proteomes" id="UP000515292">
    <property type="component" value="Chromosome"/>
</dbReference>
<dbReference type="Pfam" id="PF13801">
    <property type="entry name" value="Metal_resist"/>
    <property type="match status" value="1"/>
</dbReference>
<feature type="region of interest" description="Disordered" evidence="1">
    <location>
        <begin position="19"/>
        <end position="52"/>
    </location>
</feature>
<proteinExistence type="predicted"/>
<feature type="region of interest" description="Disordered" evidence="1">
    <location>
        <begin position="148"/>
        <end position="171"/>
    </location>
</feature>
<gene>
    <name evidence="3" type="ORF">H3309_03930</name>
</gene>
<evidence type="ECO:0000313" key="3">
    <source>
        <dbReference type="EMBL" id="QMW23649.1"/>
    </source>
</evidence>
<dbReference type="RefSeq" id="WP_182297472.1">
    <property type="nucleotide sequence ID" value="NZ_CP059851.1"/>
</dbReference>